<feature type="chain" id="PRO_5002336194" evidence="1">
    <location>
        <begin position="18"/>
        <end position="321"/>
    </location>
</feature>
<evidence type="ECO:0000256" key="1">
    <source>
        <dbReference type="SAM" id="SignalP"/>
    </source>
</evidence>
<organism evidence="3 4">
    <name type="scientific">Dictyocaulus viviparus</name>
    <name type="common">Bovine lungworm</name>
    <dbReference type="NCBI Taxonomy" id="29172"/>
    <lineage>
        <taxon>Eukaryota</taxon>
        <taxon>Metazoa</taxon>
        <taxon>Ecdysozoa</taxon>
        <taxon>Nematoda</taxon>
        <taxon>Chromadorea</taxon>
        <taxon>Rhabditida</taxon>
        <taxon>Rhabditina</taxon>
        <taxon>Rhabditomorpha</taxon>
        <taxon>Strongyloidea</taxon>
        <taxon>Metastrongylidae</taxon>
        <taxon>Dictyocaulus</taxon>
    </lineage>
</organism>
<gene>
    <name evidence="3" type="ORF">DICVIV_03199</name>
</gene>
<dbReference type="Gene3D" id="3.10.100.10">
    <property type="entry name" value="Mannose-Binding Protein A, subunit A"/>
    <property type="match status" value="1"/>
</dbReference>
<dbReference type="InterPro" id="IPR016186">
    <property type="entry name" value="C-type_lectin-like/link_sf"/>
</dbReference>
<keyword evidence="4" id="KW-1185">Reference proteome</keyword>
<protein>
    <submittedName>
        <fullName evidence="3">Lectin C-type domain protein</fullName>
    </submittedName>
</protein>
<dbReference type="InterPro" id="IPR016187">
    <property type="entry name" value="CTDL_fold"/>
</dbReference>
<dbReference type="STRING" id="29172.A0A0D8Y3W5"/>
<dbReference type="Proteomes" id="UP000053766">
    <property type="component" value="Unassembled WGS sequence"/>
</dbReference>
<accession>A0A0D8Y3W5</accession>
<reference evidence="3 4" key="1">
    <citation type="submission" date="2013-11" db="EMBL/GenBank/DDBJ databases">
        <title>Draft genome of the bovine lungworm Dictyocaulus viviparus.</title>
        <authorList>
            <person name="Mitreva M."/>
        </authorList>
    </citation>
    <scope>NUCLEOTIDE SEQUENCE [LARGE SCALE GENOMIC DNA]</scope>
    <source>
        <strain evidence="3 4">HannoverDv2000</strain>
    </source>
</reference>
<evidence type="ECO:0000259" key="2">
    <source>
        <dbReference type="PROSITE" id="PS50041"/>
    </source>
</evidence>
<dbReference type="AlphaFoldDB" id="A0A0D8Y3W5"/>
<sequence>MLFKVLLISTLYAFTLSYPLQQGCICTCHQSCCGDCCSSQQNEPVTTTTTTEAPQTAECCCDNCCNPQQDAPTTTTTQASIAQCCDKCCSSQQDEPVTTTTQAAVQCSCCCCETPQEAPIITTTESPSCCCGGTAGGSVKSQAQYPAQNGGTRRKLANSPLQYAAPNANTSAKSIRGKCPIGFKRFGSSCYFVELERLTFSQAERNCIEMGATLFAPETEQEWREVMTLAPLYAWTWSGITQNGMDQTPQWKGTSNTMNAATVNWLIKPFSSISNGWSMISKCAAYYNLGLEQSNYVYYYSCMLPFFSICEKPINALSRYL</sequence>
<keyword evidence="1" id="KW-0732">Signal</keyword>
<dbReference type="EMBL" id="KN716200">
    <property type="protein sequence ID" value="KJH50679.1"/>
    <property type="molecule type" value="Genomic_DNA"/>
</dbReference>
<feature type="signal peptide" evidence="1">
    <location>
        <begin position="1"/>
        <end position="17"/>
    </location>
</feature>
<proteinExistence type="predicted"/>
<feature type="domain" description="C-type lectin" evidence="2">
    <location>
        <begin position="186"/>
        <end position="311"/>
    </location>
</feature>
<dbReference type="SMART" id="SM00034">
    <property type="entry name" value="CLECT"/>
    <property type="match status" value="1"/>
</dbReference>
<dbReference type="SUPFAM" id="SSF56436">
    <property type="entry name" value="C-type lectin-like"/>
    <property type="match status" value="1"/>
</dbReference>
<name>A0A0D8Y3W5_DICVI</name>
<dbReference type="PROSITE" id="PS50041">
    <property type="entry name" value="C_TYPE_LECTIN_2"/>
    <property type="match status" value="1"/>
</dbReference>
<dbReference type="OrthoDB" id="6337382at2759"/>
<reference evidence="4" key="2">
    <citation type="journal article" date="2016" name="Sci. Rep.">
        <title>Dictyocaulus viviparus genome, variome and transcriptome elucidate lungworm biology and support future intervention.</title>
        <authorList>
            <person name="McNulty S.N."/>
            <person name="Strube C."/>
            <person name="Rosa B.A."/>
            <person name="Martin J.C."/>
            <person name="Tyagi R."/>
            <person name="Choi Y.J."/>
            <person name="Wang Q."/>
            <person name="Hallsworth Pepin K."/>
            <person name="Zhang X."/>
            <person name="Ozersky P."/>
            <person name="Wilson R.K."/>
            <person name="Sternberg P.W."/>
            <person name="Gasser R.B."/>
            <person name="Mitreva M."/>
        </authorList>
    </citation>
    <scope>NUCLEOTIDE SEQUENCE [LARGE SCALE GENOMIC DNA]</scope>
    <source>
        <strain evidence="4">HannoverDv2000</strain>
    </source>
</reference>
<dbReference type="InterPro" id="IPR001304">
    <property type="entry name" value="C-type_lectin-like"/>
</dbReference>
<evidence type="ECO:0000313" key="3">
    <source>
        <dbReference type="EMBL" id="KJH50679.1"/>
    </source>
</evidence>
<evidence type="ECO:0000313" key="4">
    <source>
        <dbReference type="Proteomes" id="UP000053766"/>
    </source>
</evidence>